<dbReference type="PANTHER" id="PTHR38445:SF7">
    <property type="entry name" value="GNTR-FAMILY TRANSCRIPTIONAL REGULATOR"/>
    <property type="match status" value="1"/>
</dbReference>
<dbReference type="GeneID" id="91432160"/>
<dbReference type="SMART" id="SM00345">
    <property type="entry name" value="HTH_GNTR"/>
    <property type="match status" value="1"/>
</dbReference>
<dbReference type="RefSeq" id="WP_036312270.1">
    <property type="nucleotide sequence ID" value="NZ_CP031421.1"/>
</dbReference>
<feature type="domain" description="HTH gntR-type" evidence="4">
    <location>
        <begin position="11"/>
        <end position="79"/>
    </location>
</feature>
<dbReference type="InterPro" id="IPR036388">
    <property type="entry name" value="WH-like_DNA-bd_sf"/>
</dbReference>
<proteinExistence type="predicted"/>
<evidence type="ECO:0000313" key="6">
    <source>
        <dbReference type="Proteomes" id="UP000024001"/>
    </source>
</evidence>
<dbReference type="InterPro" id="IPR000524">
    <property type="entry name" value="Tscrpt_reg_HTH_GntR"/>
</dbReference>
<evidence type="ECO:0000256" key="1">
    <source>
        <dbReference type="ARBA" id="ARBA00023015"/>
    </source>
</evidence>
<reference evidence="5 6" key="1">
    <citation type="submission" date="2014-03" db="EMBL/GenBank/DDBJ databases">
        <title>Draft Genome Sequences of 13 Willow Endophytes.</title>
        <authorList>
            <person name="Gan H.Y."/>
            <person name="Gan H.M."/>
            <person name="Savka M.A."/>
            <person name="Hudson A.O."/>
        </authorList>
    </citation>
    <scope>NUCLEOTIDE SEQUENCE [LARGE SCALE GENOMIC DNA]</scope>
    <source>
        <strain evidence="5 6">RIT293</strain>
    </source>
</reference>
<sequence length="118" mass="12517">MLIRVDPQSTVPLFAQIADALRTEITGGRLVAGERIPSAREVAEALQVNLHTVLHAYQDLRDEGLIDLRRGRGAVVTSTGAALAGLQAEITALVDKARSLGVSPDTLSALVKEAARDH</sequence>
<evidence type="ECO:0000259" key="4">
    <source>
        <dbReference type="PROSITE" id="PS50949"/>
    </source>
</evidence>
<dbReference type="InterPro" id="IPR036390">
    <property type="entry name" value="WH_DNA-bd_sf"/>
</dbReference>
<dbReference type="AlphaFoldDB" id="A0A031FTJ6"/>
<dbReference type="eggNOG" id="COG1725">
    <property type="taxonomic scope" value="Bacteria"/>
</dbReference>
<keyword evidence="2" id="KW-0238">DNA-binding</keyword>
<dbReference type="PATRIC" id="fig|273677.3.peg.2140"/>
<keyword evidence="6" id="KW-1185">Reference proteome</keyword>
<dbReference type="GO" id="GO:0003677">
    <property type="term" value="F:DNA binding"/>
    <property type="evidence" value="ECO:0007669"/>
    <property type="project" value="UniProtKB-KW"/>
</dbReference>
<keyword evidence="3" id="KW-0804">Transcription</keyword>
<evidence type="ECO:0000256" key="2">
    <source>
        <dbReference type="ARBA" id="ARBA00023125"/>
    </source>
</evidence>
<dbReference type="GO" id="GO:0003700">
    <property type="term" value="F:DNA-binding transcription factor activity"/>
    <property type="evidence" value="ECO:0007669"/>
    <property type="project" value="InterPro"/>
</dbReference>
<organism evidence="5 6">
    <name type="scientific">Microbacterium oleivorans</name>
    <dbReference type="NCBI Taxonomy" id="273677"/>
    <lineage>
        <taxon>Bacteria</taxon>
        <taxon>Bacillati</taxon>
        <taxon>Actinomycetota</taxon>
        <taxon>Actinomycetes</taxon>
        <taxon>Micrococcales</taxon>
        <taxon>Microbacteriaceae</taxon>
        <taxon>Microbacterium</taxon>
    </lineage>
</organism>
<dbReference type="PANTHER" id="PTHR38445">
    <property type="entry name" value="HTH-TYPE TRANSCRIPTIONAL REPRESSOR YTRA"/>
    <property type="match status" value="1"/>
</dbReference>
<dbReference type="Proteomes" id="UP000024001">
    <property type="component" value="Unassembled WGS sequence"/>
</dbReference>
<protein>
    <submittedName>
        <fullName evidence="5">Regulatory protein GntR HTH</fullName>
    </submittedName>
</protein>
<gene>
    <name evidence="5" type="ORF">BW34_02158</name>
</gene>
<accession>A0A031FTJ6</accession>
<dbReference type="Gene3D" id="1.10.10.10">
    <property type="entry name" value="Winged helix-like DNA-binding domain superfamily/Winged helix DNA-binding domain"/>
    <property type="match status" value="1"/>
</dbReference>
<dbReference type="KEGG" id="moo:BWL13_01787"/>
<dbReference type="Pfam" id="PF00392">
    <property type="entry name" value="GntR"/>
    <property type="match status" value="1"/>
</dbReference>
<keyword evidence="1" id="KW-0805">Transcription regulation</keyword>
<evidence type="ECO:0000256" key="3">
    <source>
        <dbReference type="ARBA" id="ARBA00023163"/>
    </source>
</evidence>
<dbReference type="SUPFAM" id="SSF46785">
    <property type="entry name" value="Winged helix' DNA-binding domain"/>
    <property type="match status" value="1"/>
</dbReference>
<dbReference type="EMBL" id="JFYO01000006">
    <property type="protein sequence ID" value="EZP26955.1"/>
    <property type="molecule type" value="Genomic_DNA"/>
</dbReference>
<comment type="caution">
    <text evidence="5">The sequence shown here is derived from an EMBL/GenBank/DDBJ whole genome shotgun (WGS) entry which is preliminary data.</text>
</comment>
<dbReference type="CDD" id="cd07377">
    <property type="entry name" value="WHTH_GntR"/>
    <property type="match status" value="1"/>
</dbReference>
<name>A0A031FTJ6_9MICO</name>
<evidence type="ECO:0000313" key="5">
    <source>
        <dbReference type="EMBL" id="EZP26955.1"/>
    </source>
</evidence>
<dbReference type="PROSITE" id="PS50949">
    <property type="entry name" value="HTH_GNTR"/>
    <property type="match status" value="1"/>
</dbReference>
<dbReference type="OrthoDB" id="3192286at2"/>